<name>A0A2U2BHT0_ALCFA</name>
<comment type="caution">
    <text evidence="2">The sequence shown here is derived from an EMBL/GenBank/DDBJ whole genome shotgun (WGS) entry which is preliminary data.</text>
</comment>
<protein>
    <recommendedName>
        <fullName evidence="4">DUF333 domain-containing protein</fullName>
    </recommendedName>
</protein>
<dbReference type="AlphaFoldDB" id="A0A2U2BHT0"/>
<reference evidence="2 3" key="1">
    <citation type="submission" date="2018-05" db="EMBL/GenBank/DDBJ databases">
        <title>Genome Sequence of an Efficient Indole-Degrading Bacterium, Alcaligenes sp.YBY.</title>
        <authorList>
            <person name="Yang B."/>
        </authorList>
    </citation>
    <scope>NUCLEOTIDE SEQUENCE [LARGE SCALE GENOMIC DNA]</scope>
    <source>
        <strain evidence="2 3">YBY</strain>
    </source>
</reference>
<proteinExistence type="predicted"/>
<organism evidence="2 3">
    <name type="scientific">Alcaligenes faecalis</name>
    <dbReference type="NCBI Taxonomy" id="511"/>
    <lineage>
        <taxon>Bacteria</taxon>
        <taxon>Pseudomonadati</taxon>
        <taxon>Pseudomonadota</taxon>
        <taxon>Betaproteobacteria</taxon>
        <taxon>Burkholderiales</taxon>
        <taxon>Alcaligenaceae</taxon>
        <taxon>Alcaligenes</taxon>
    </lineage>
</organism>
<feature type="chain" id="PRO_5015558499" description="DUF333 domain-containing protein" evidence="1">
    <location>
        <begin position="20"/>
        <end position="81"/>
    </location>
</feature>
<dbReference type="RefSeq" id="WP_109089733.1">
    <property type="nucleotide sequence ID" value="NZ_QEXO01000004.1"/>
</dbReference>
<evidence type="ECO:0008006" key="4">
    <source>
        <dbReference type="Google" id="ProtNLM"/>
    </source>
</evidence>
<reference evidence="2 3" key="2">
    <citation type="submission" date="2018-05" db="EMBL/GenBank/DDBJ databases">
        <authorList>
            <person name="Lanie J.A."/>
            <person name="Ng W.-L."/>
            <person name="Kazmierczak K.M."/>
            <person name="Andrzejewski T.M."/>
            <person name="Davidsen T.M."/>
            <person name="Wayne K.J."/>
            <person name="Tettelin H."/>
            <person name="Glass J.I."/>
            <person name="Rusch D."/>
            <person name="Podicherti R."/>
            <person name="Tsui H.-C.T."/>
            <person name="Winkler M.E."/>
        </authorList>
    </citation>
    <scope>NUCLEOTIDE SEQUENCE [LARGE SCALE GENOMIC DNA]</scope>
    <source>
        <strain evidence="2 3">YBY</strain>
    </source>
</reference>
<dbReference type="Proteomes" id="UP000245216">
    <property type="component" value="Unassembled WGS sequence"/>
</dbReference>
<dbReference type="InterPro" id="IPR005590">
    <property type="entry name" value="DUF333"/>
</dbReference>
<dbReference type="PROSITE" id="PS51257">
    <property type="entry name" value="PROKAR_LIPOPROTEIN"/>
    <property type="match status" value="1"/>
</dbReference>
<evidence type="ECO:0000313" key="3">
    <source>
        <dbReference type="Proteomes" id="UP000245216"/>
    </source>
</evidence>
<accession>A0A2U2BHT0</accession>
<feature type="signal peptide" evidence="1">
    <location>
        <begin position="1"/>
        <end position="19"/>
    </location>
</feature>
<gene>
    <name evidence="2" type="ORF">DF183_17185</name>
</gene>
<evidence type="ECO:0000256" key="1">
    <source>
        <dbReference type="SAM" id="SignalP"/>
    </source>
</evidence>
<dbReference type="Pfam" id="PF03891">
    <property type="entry name" value="DUF333"/>
    <property type="match status" value="1"/>
</dbReference>
<dbReference type="EMBL" id="QEXO01000004">
    <property type="protein sequence ID" value="PWE13527.1"/>
    <property type="molecule type" value="Genomic_DNA"/>
</dbReference>
<keyword evidence="1" id="KW-0732">Signal</keyword>
<sequence length="81" mass="8829">MFFRLVSACAGSLMLTACASSTQTATKPAAQANLASTFCQRMGGQTIVHESGRGAYGTCLMKDGSESEEWAFYRSWYPRMD</sequence>
<evidence type="ECO:0000313" key="2">
    <source>
        <dbReference type="EMBL" id="PWE13527.1"/>
    </source>
</evidence>